<reference evidence="1" key="1">
    <citation type="submission" date="2021-06" db="EMBL/GenBank/DDBJ databases">
        <authorList>
            <person name="Kallberg Y."/>
            <person name="Tangrot J."/>
            <person name="Rosling A."/>
        </authorList>
    </citation>
    <scope>NUCLEOTIDE SEQUENCE</scope>
    <source>
        <strain evidence="1">MA461A</strain>
    </source>
</reference>
<gene>
    <name evidence="1" type="ORF">RPERSI_LOCUS16013</name>
</gene>
<protein>
    <submittedName>
        <fullName evidence="1">14884_t:CDS:1</fullName>
    </submittedName>
</protein>
<feature type="non-terminal residue" evidence="1">
    <location>
        <position position="311"/>
    </location>
</feature>
<organism evidence="1 2">
    <name type="scientific">Racocetra persica</name>
    <dbReference type="NCBI Taxonomy" id="160502"/>
    <lineage>
        <taxon>Eukaryota</taxon>
        <taxon>Fungi</taxon>
        <taxon>Fungi incertae sedis</taxon>
        <taxon>Mucoromycota</taxon>
        <taxon>Glomeromycotina</taxon>
        <taxon>Glomeromycetes</taxon>
        <taxon>Diversisporales</taxon>
        <taxon>Gigasporaceae</taxon>
        <taxon>Racocetra</taxon>
    </lineage>
</organism>
<dbReference type="Proteomes" id="UP000789920">
    <property type="component" value="Unassembled WGS sequence"/>
</dbReference>
<dbReference type="EMBL" id="CAJVQC010039122">
    <property type="protein sequence ID" value="CAG8767772.1"/>
    <property type="molecule type" value="Genomic_DNA"/>
</dbReference>
<accession>A0ACA9QWU0</accession>
<evidence type="ECO:0000313" key="1">
    <source>
        <dbReference type="EMBL" id="CAG8767772.1"/>
    </source>
</evidence>
<proteinExistence type="predicted"/>
<keyword evidence="2" id="KW-1185">Reference proteome</keyword>
<comment type="caution">
    <text evidence="1">The sequence shown here is derived from an EMBL/GenBank/DDBJ whole genome shotgun (WGS) entry which is preliminary data.</text>
</comment>
<evidence type="ECO:0000313" key="2">
    <source>
        <dbReference type="Proteomes" id="UP000789920"/>
    </source>
</evidence>
<name>A0ACA9QWU0_9GLOM</name>
<sequence length="311" mass="35759">MQEIFKRLELKEEKFSIFEAATDQDMKHLWESVLEVDNSLVPEDTSKKHIENKPRILEFMNHCCRSRTYFFEIRKCQEARTGCTICKPPWSRPDVFSKLQPFPDSIPKANEDHYMPFCEIYSKDTSKKYRPSLLQKANVPTSTITTTIDSLGVNGMGFSPRAQYATNVRILVKCIECNRPRVLYSQYRLNPEEENLLKNFLETIDYTCGTTFYGISDLTKASPPLFRNDNNCSINNDELTCAISIEVPYFSSHLYPDVCFQCGDTEIFSPTPASEQPYCSECYATVKTKKKKGKGVKFKAKKRKAVKKSVA</sequence>